<accession>A0A1X0RDH4</accession>
<dbReference type="AlphaFoldDB" id="A0A1X0RDH4"/>
<dbReference type="VEuPathDB" id="FungiDB:BCV72DRAFT_47361"/>
<protein>
    <submittedName>
        <fullName evidence="2">Uncharacterized protein</fullName>
    </submittedName>
</protein>
<sequence length="77" mass="9051">MLQKKETSNTTAVTEYSIQEDDLTHPALYRFKRNNSPSCYTYHPKQTTPVINNNNDNQSKPDYDLYPSVMRDIKNHE</sequence>
<gene>
    <name evidence="2" type="ORF">BCV72DRAFT_47361</name>
</gene>
<dbReference type="Proteomes" id="UP000242414">
    <property type="component" value="Unassembled WGS sequence"/>
</dbReference>
<name>A0A1X0RDH4_RHIZD</name>
<feature type="compositionally biased region" description="Polar residues" evidence="1">
    <location>
        <begin position="40"/>
        <end position="60"/>
    </location>
</feature>
<dbReference type="OrthoDB" id="2240588at2759"/>
<proteinExistence type="predicted"/>
<dbReference type="EMBL" id="KV921871">
    <property type="protein sequence ID" value="ORE09928.1"/>
    <property type="molecule type" value="Genomic_DNA"/>
</dbReference>
<reference evidence="2" key="1">
    <citation type="journal article" date="2016" name="Proc. Natl. Acad. Sci. U.S.A.">
        <title>Lipid metabolic changes in an early divergent fungus govern the establishment of a mutualistic symbiosis with endobacteria.</title>
        <authorList>
            <person name="Lastovetsky O.A."/>
            <person name="Gaspar M.L."/>
            <person name="Mondo S.J."/>
            <person name="LaButti K.M."/>
            <person name="Sandor L."/>
            <person name="Grigoriev I.V."/>
            <person name="Henry S.A."/>
            <person name="Pawlowska T.E."/>
        </authorList>
    </citation>
    <scope>NUCLEOTIDE SEQUENCE [LARGE SCALE GENOMIC DNA]</scope>
    <source>
        <strain evidence="2">ATCC 52814</strain>
    </source>
</reference>
<evidence type="ECO:0000313" key="2">
    <source>
        <dbReference type="EMBL" id="ORE09928.1"/>
    </source>
</evidence>
<organism evidence="2">
    <name type="scientific">Rhizopus microsporus var. microsporus</name>
    <dbReference type="NCBI Taxonomy" id="86635"/>
    <lineage>
        <taxon>Eukaryota</taxon>
        <taxon>Fungi</taxon>
        <taxon>Fungi incertae sedis</taxon>
        <taxon>Mucoromycota</taxon>
        <taxon>Mucoromycotina</taxon>
        <taxon>Mucoromycetes</taxon>
        <taxon>Mucorales</taxon>
        <taxon>Mucorineae</taxon>
        <taxon>Rhizopodaceae</taxon>
        <taxon>Rhizopus</taxon>
    </lineage>
</organism>
<evidence type="ECO:0000256" key="1">
    <source>
        <dbReference type="SAM" id="MobiDB-lite"/>
    </source>
</evidence>
<feature type="region of interest" description="Disordered" evidence="1">
    <location>
        <begin position="40"/>
        <end position="65"/>
    </location>
</feature>